<organism evidence="1 2">
    <name type="scientific">Candidatus Scatoplasma merdavium</name>
    <dbReference type="NCBI Taxonomy" id="2840932"/>
    <lineage>
        <taxon>Bacteria</taxon>
        <taxon>Bacillati</taxon>
        <taxon>Bacillota</taxon>
        <taxon>Bacilli</taxon>
        <taxon>Bacillales</taxon>
        <taxon>Candidatus Scatoplasma</taxon>
    </lineage>
</organism>
<evidence type="ECO:0000313" key="1">
    <source>
        <dbReference type="EMBL" id="MBO8414543.1"/>
    </source>
</evidence>
<comment type="caution">
    <text evidence="1">The sequence shown here is derived from an EMBL/GenBank/DDBJ whole genome shotgun (WGS) entry which is preliminary data.</text>
</comment>
<evidence type="ECO:0000313" key="2">
    <source>
        <dbReference type="Proteomes" id="UP000823629"/>
    </source>
</evidence>
<dbReference type="EMBL" id="JADING010000102">
    <property type="protein sequence ID" value="MBO8414543.1"/>
    <property type="molecule type" value="Genomic_DNA"/>
</dbReference>
<name>A0A9D9D9Z1_9BACL</name>
<dbReference type="Proteomes" id="UP000823629">
    <property type="component" value="Unassembled WGS sequence"/>
</dbReference>
<protein>
    <submittedName>
        <fullName evidence="1">Uncharacterized protein</fullName>
    </submittedName>
</protein>
<proteinExistence type="predicted"/>
<gene>
    <name evidence="1" type="ORF">IAC78_03630</name>
</gene>
<sequence>MKRLFGLVYVCLFCLSSLVFWKYGEVSNRLEESQSELYIYYQSGLPLEDFVPSYGSFSYQVVSDSFNYVLKGKIFNSAFFDISIERKGSMYY</sequence>
<accession>A0A9D9D9Z1</accession>
<dbReference type="AlphaFoldDB" id="A0A9D9D9Z1"/>
<reference evidence="1" key="1">
    <citation type="submission" date="2020-10" db="EMBL/GenBank/DDBJ databases">
        <authorList>
            <person name="Gilroy R."/>
        </authorList>
    </citation>
    <scope>NUCLEOTIDE SEQUENCE</scope>
    <source>
        <strain evidence="1">1748</strain>
    </source>
</reference>
<reference evidence="1" key="2">
    <citation type="journal article" date="2021" name="PeerJ">
        <title>Extensive microbial diversity within the chicken gut microbiome revealed by metagenomics and culture.</title>
        <authorList>
            <person name="Gilroy R."/>
            <person name="Ravi A."/>
            <person name="Getino M."/>
            <person name="Pursley I."/>
            <person name="Horton D.L."/>
            <person name="Alikhan N.F."/>
            <person name="Baker D."/>
            <person name="Gharbi K."/>
            <person name="Hall N."/>
            <person name="Watson M."/>
            <person name="Adriaenssens E.M."/>
            <person name="Foster-Nyarko E."/>
            <person name="Jarju S."/>
            <person name="Secka A."/>
            <person name="Antonio M."/>
            <person name="Oren A."/>
            <person name="Chaudhuri R.R."/>
            <person name="La Ragione R."/>
            <person name="Hildebrand F."/>
            <person name="Pallen M.J."/>
        </authorList>
    </citation>
    <scope>NUCLEOTIDE SEQUENCE</scope>
    <source>
        <strain evidence="1">1748</strain>
    </source>
</reference>